<dbReference type="Pfam" id="PF00248">
    <property type="entry name" value="Aldo_ket_red"/>
    <property type="match status" value="1"/>
</dbReference>
<protein>
    <submittedName>
        <fullName evidence="3">Aldo/keto reductase</fullName>
    </submittedName>
</protein>
<feature type="domain" description="NADP-dependent oxidoreductase" evidence="2">
    <location>
        <begin position="32"/>
        <end position="307"/>
    </location>
</feature>
<keyword evidence="4" id="KW-1185">Reference proteome</keyword>
<dbReference type="GO" id="GO:0005737">
    <property type="term" value="C:cytoplasm"/>
    <property type="evidence" value="ECO:0007669"/>
    <property type="project" value="TreeGrafter"/>
</dbReference>
<gene>
    <name evidence="3" type="ORF">HG542_29350</name>
</gene>
<proteinExistence type="predicted"/>
<evidence type="ECO:0000313" key="4">
    <source>
        <dbReference type="Proteomes" id="UP000587462"/>
    </source>
</evidence>
<dbReference type="Proteomes" id="UP000587462">
    <property type="component" value="Unassembled WGS sequence"/>
</dbReference>
<sequence>MRTRTFPPTGRPLGAVGLGCSALSPWMYARPDLDDTEAAALLHTAVDRGVTCLDTAGVYGEGHNESLIGRALSARRHEVFLATKAGFVVDDLAAMTLHRDGRPAQLRAAVEASLRRLRTDTVDLCYLHRIDPDVPLEDSWGALAALVRQGKIGHLGLSDVRVRDAERAHRIHPVAAVQSELSLWARQSMPIVRWCARNGAVFAPYAPLGRGFLTGTITPRTDFAPGDVRARHPRFTRRARAANERILTVLRTVAARHAATPAQIALAWTLAQGPHVIPVPSTTRLRHLHDNIAAAALDLTAQDLADLGGAPAAVEDAC</sequence>
<organism evidence="3 4">
    <name type="scientific">Streptomyces morookaense</name>
    <name type="common">Streptoverticillium morookaense</name>
    <dbReference type="NCBI Taxonomy" id="1970"/>
    <lineage>
        <taxon>Bacteria</taxon>
        <taxon>Bacillati</taxon>
        <taxon>Actinomycetota</taxon>
        <taxon>Actinomycetes</taxon>
        <taxon>Kitasatosporales</taxon>
        <taxon>Streptomycetaceae</taxon>
        <taxon>Streptomyces</taxon>
    </lineage>
</organism>
<dbReference type="InterPro" id="IPR050791">
    <property type="entry name" value="Aldo-Keto_reductase"/>
</dbReference>
<dbReference type="AlphaFoldDB" id="A0A7Y7BA06"/>
<accession>A0A7Y7BA06</accession>
<dbReference type="SUPFAM" id="SSF51430">
    <property type="entry name" value="NAD(P)-linked oxidoreductase"/>
    <property type="match status" value="1"/>
</dbReference>
<dbReference type="InterPro" id="IPR036812">
    <property type="entry name" value="NAD(P)_OxRdtase_dom_sf"/>
</dbReference>
<comment type="caution">
    <text evidence="3">The sequence shown here is derived from an EMBL/GenBank/DDBJ whole genome shotgun (WGS) entry which is preliminary data.</text>
</comment>
<dbReference type="Gene3D" id="3.20.20.100">
    <property type="entry name" value="NADP-dependent oxidoreductase domain"/>
    <property type="match status" value="1"/>
</dbReference>
<dbReference type="InterPro" id="IPR023210">
    <property type="entry name" value="NADP_OxRdtase_dom"/>
</dbReference>
<dbReference type="RefSeq" id="WP_171086725.1">
    <property type="nucleotide sequence ID" value="NZ_BNBU01000009.1"/>
</dbReference>
<dbReference type="PANTHER" id="PTHR43625:SF40">
    <property type="entry name" value="ALDO-KETO REDUCTASE YAKC [NADP(+)]"/>
    <property type="match status" value="1"/>
</dbReference>
<dbReference type="PANTHER" id="PTHR43625">
    <property type="entry name" value="AFLATOXIN B1 ALDEHYDE REDUCTASE"/>
    <property type="match status" value="1"/>
</dbReference>
<name>A0A7Y7BA06_STRMO</name>
<evidence type="ECO:0000259" key="2">
    <source>
        <dbReference type="Pfam" id="PF00248"/>
    </source>
</evidence>
<evidence type="ECO:0000313" key="3">
    <source>
        <dbReference type="EMBL" id="NVK81726.1"/>
    </source>
</evidence>
<keyword evidence="1" id="KW-0560">Oxidoreductase</keyword>
<dbReference type="EMBL" id="JABBXF010000090">
    <property type="protein sequence ID" value="NVK81726.1"/>
    <property type="molecule type" value="Genomic_DNA"/>
</dbReference>
<evidence type="ECO:0000256" key="1">
    <source>
        <dbReference type="ARBA" id="ARBA00023002"/>
    </source>
</evidence>
<dbReference type="GO" id="GO:0016491">
    <property type="term" value="F:oxidoreductase activity"/>
    <property type="evidence" value="ECO:0007669"/>
    <property type="project" value="UniProtKB-KW"/>
</dbReference>
<reference evidence="3 4" key="1">
    <citation type="submission" date="2020-04" db="EMBL/GenBank/DDBJ databases">
        <title>Draft Genome Sequence of Streptomyces morookaense DSM 40503, an 8-azaguanine-producing strain.</title>
        <authorList>
            <person name="Qi J."/>
            <person name="Gao J.-M."/>
        </authorList>
    </citation>
    <scope>NUCLEOTIDE SEQUENCE [LARGE SCALE GENOMIC DNA]</scope>
    <source>
        <strain evidence="3 4">DSM 40503</strain>
    </source>
</reference>